<name>A0A0E3GQS0_CLOSL</name>
<dbReference type="KEGG" id="csq:CSCA_1931"/>
<feature type="transmembrane region" description="Helical" evidence="1">
    <location>
        <begin position="156"/>
        <end position="188"/>
    </location>
</feature>
<sequence length="194" mass="21948">MNKITKKNVIPILSVTVVGVLLGLFSAYIDNRHIHINFFLGQINVNAILSNFGIWILIALFISLKSEKSISAAIRVLFFFLSLNITFHIYHLLIHVNVNSYMLIWYTITAISPFLAVLCHKIKQDNILAVLLSAGVISVMLLQIMSSNHDDMYCEIIFLICAIILMHKKLITTLISLCIGPAIAFFLYQMPFFS</sequence>
<protein>
    <submittedName>
        <fullName evidence="2">Uncharacterized protein</fullName>
    </submittedName>
</protein>
<organism evidence="2 3">
    <name type="scientific">Clostridium scatologenes</name>
    <dbReference type="NCBI Taxonomy" id="1548"/>
    <lineage>
        <taxon>Bacteria</taxon>
        <taxon>Bacillati</taxon>
        <taxon>Bacillota</taxon>
        <taxon>Clostridia</taxon>
        <taxon>Eubacteriales</taxon>
        <taxon>Clostridiaceae</taxon>
        <taxon>Clostridium</taxon>
    </lineage>
</organism>
<feature type="transmembrane region" description="Helical" evidence="1">
    <location>
        <begin position="126"/>
        <end position="144"/>
    </location>
</feature>
<evidence type="ECO:0000313" key="3">
    <source>
        <dbReference type="Proteomes" id="UP000033115"/>
    </source>
</evidence>
<keyword evidence="1" id="KW-0812">Transmembrane</keyword>
<evidence type="ECO:0000256" key="1">
    <source>
        <dbReference type="SAM" id="Phobius"/>
    </source>
</evidence>
<keyword evidence="3" id="KW-1185">Reference proteome</keyword>
<dbReference type="AlphaFoldDB" id="A0A0E3GQS0"/>
<evidence type="ECO:0000313" key="2">
    <source>
        <dbReference type="EMBL" id="AKA69056.1"/>
    </source>
</evidence>
<dbReference type="HOGENOM" id="CLU_1400345_0_0_9"/>
<dbReference type="Proteomes" id="UP000033115">
    <property type="component" value="Chromosome"/>
</dbReference>
<reference evidence="2 3" key="1">
    <citation type="journal article" date="2015" name="J. Biotechnol.">
        <title>Complete genome sequence of a malodorant-producing acetogen, Clostridium scatologenes ATCC 25775(T).</title>
        <authorList>
            <person name="Zhu Z."/>
            <person name="Guo T."/>
            <person name="Zheng H."/>
            <person name="Song T."/>
            <person name="Ouyang P."/>
            <person name="Xie J."/>
        </authorList>
    </citation>
    <scope>NUCLEOTIDE SEQUENCE [LARGE SCALE GENOMIC DNA]</scope>
    <source>
        <strain evidence="2 3">ATCC 25775</strain>
    </source>
</reference>
<keyword evidence="1" id="KW-1133">Transmembrane helix</keyword>
<feature type="transmembrane region" description="Helical" evidence="1">
    <location>
        <begin position="100"/>
        <end position="119"/>
    </location>
</feature>
<feature type="transmembrane region" description="Helical" evidence="1">
    <location>
        <begin position="76"/>
        <end position="94"/>
    </location>
</feature>
<proteinExistence type="predicted"/>
<feature type="transmembrane region" description="Helical" evidence="1">
    <location>
        <begin position="9"/>
        <end position="29"/>
    </location>
</feature>
<feature type="transmembrane region" description="Helical" evidence="1">
    <location>
        <begin position="41"/>
        <end position="64"/>
    </location>
</feature>
<gene>
    <name evidence="2" type="ORF">CSCA_1931</name>
</gene>
<keyword evidence="1" id="KW-0472">Membrane</keyword>
<dbReference type="EMBL" id="CP009933">
    <property type="protein sequence ID" value="AKA69056.1"/>
    <property type="molecule type" value="Genomic_DNA"/>
</dbReference>
<dbReference type="RefSeq" id="WP_020073007.1">
    <property type="nucleotide sequence ID" value="NZ_CP009933.1"/>
</dbReference>
<accession>A0A0E3GQS0</accession>